<keyword evidence="3" id="KW-0063">Aspartyl esterase</keyword>
<sequence length="282" mass="30710">MLLLLRRTLTLTAYDDTKAMMMATVMSALRFTAFEIKPSVRCGVGCGMDDTTRVSAAERWNGLCNEQRASAAEGSAWLMQDPARTGRRSESGYRQTQIQSGLVKRSGENWATDADPIAACELHAPINKGPEKRMIVMSGDGIGKTNIVSSRSNSSGFGIGDSAALNIDTDFFVAKHMSIINNAGSNAGQAVALSTNGNFIACYRCSIEGYQDTLYTPHDGRADEKSNTAIVIHNCSISPTPELQGNSNVKSYLGRPWKKFSRTVIMQSYIDAFIDQRRLAEV</sequence>
<evidence type="ECO:0000259" key="4">
    <source>
        <dbReference type="Pfam" id="PF01095"/>
    </source>
</evidence>
<dbReference type="GO" id="GO:0030599">
    <property type="term" value="F:pectinesterase activity"/>
    <property type="evidence" value="ECO:0007669"/>
    <property type="project" value="InterPro"/>
</dbReference>
<keyword evidence="2" id="KW-0378">Hydrolase</keyword>
<gene>
    <name evidence="5" type="ORF">LWI28_001262</name>
</gene>
<dbReference type="PANTHER" id="PTHR31707">
    <property type="entry name" value="PECTINESTERASE"/>
    <property type="match status" value="1"/>
</dbReference>
<reference evidence="5" key="2">
    <citation type="submission" date="2023-02" db="EMBL/GenBank/DDBJ databases">
        <authorList>
            <person name="Swenson N.G."/>
            <person name="Wegrzyn J.L."/>
            <person name="Mcevoy S.L."/>
        </authorList>
    </citation>
    <scope>NUCLEOTIDE SEQUENCE</scope>
    <source>
        <strain evidence="5">91603</strain>
        <tissue evidence="5">Leaf</tissue>
    </source>
</reference>
<organism evidence="5 6">
    <name type="scientific">Acer negundo</name>
    <name type="common">Box elder</name>
    <dbReference type="NCBI Taxonomy" id="4023"/>
    <lineage>
        <taxon>Eukaryota</taxon>
        <taxon>Viridiplantae</taxon>
        <taxon>Streptophyta</taxon>
        <taxon>Embryophyta</taxon>
        <taxon>Tracheophyta</taxon>
        <taxon>Spermatophyta</taxon>
        <taxon>Magnoliopsida</taxon>
        <taxon>eudicotyledons</taxon>
        <taxon>Gunneridae</taxon>
        <taxon>Pentapetalae</taxon>
        <taxon>rosids</taxon>
        <taxon>malvids</taxon>
        <taxon>Sapindales</taxon>
        <taxon>Sapindaceae</taxon>
        <taxon>Hippocastanoideae</taxon>
        <taxon>Acereae</taxon>
        <taxon>Acer</taxon>
    </lineage>
</organism>
<keyword evidence="6" id="KW-1185">Reference proteome</keyword>
<dbReference type="InterPro" id="IPR012334">
    <property type="entry name" value="Pectin_lyas_fold"/>
</dbReference>
<name>A0AAD5J2M0_ACENE</name>
<evidence type="ECO:0000256" key="2">
    <source>
        <dbReference type="ARBA" id="ARBA00022801"/>
    </source>
</evidence>
<dbReference type="InterPro" id="IPR000070">
    <property type="entry name" value="Pectinesterase_cat"/>
</dbReference>
<dbReference type="GO" id="GO:0042545">
    <property type="term" value="P:cell wall modification"/>
    <property type="evidence" value="ECO:0007669"/>
    <property type="project" value="InterPro"/>
</dbReference>
<comment type="pathway">
    <text evidence="1">Glycan metabolism; pectin degradation; 2-dehydro-3-deoxy-D-gluconate from pectin: step 1/5.</text>
</comment>
<comment type="caution">
    <text evidence="5">The sequence shown here is derived from an EMBL/GenBank/DDBJ whole genome shotgun (WGS) entry which is preliminary data.</text>
</comment>
<feature type="domain" description="Pectinesterase catalytic" evidence="4">
    <location>
        <begin position="219"/>
        <end position="277"/>
    </location>
</feature>
<dbReference type="Pfam" id="PF01095">
    <property type="entry name" value="Pectinesterase"/>
    <property type="match status" value="2"/>
</dbReference>
<proteinExistence type="predicted"/>
<evidence type="ECO:0000313" key="6">
    <source>
        <dbReference type="Proteomes" id="UP001064489"/>
    </source>
</evidence>
<protein>
    <recommendedName>
        <fullName evidence="4">Pectinesterase catalytic domain-containing protein</fullName>
    </recommendedName>
</protein>
<dbReference type="AlphaFoldDB" id="A0AAD5J2M0"/>
<dbReference type="SUPFAM" id="SSF51126">
    <property type="entry name" value="Pectin lyase-like"/>
    <property type="match status" value="1"/>
</dbReference>
<feature type="domain" description="Pectinesterase catalytic" evidence="4">
    <location>
        <begin position="131"/>
        <end position="216"/>
    </location>
</feature>
<dbReference type="Proteomes" id="UP001064489">
    <property type="component" value="Chromosome 3"/>
</dbReference>
<dbReference type="EMBL" id="JAJSOW010000100">
    <property type="protein sequence ID" value="KAI9184808.1"/>
    <property type="molecule type" value="Genomic_DNA"/>
</dbReference>
<evidence type="ECO:0000256" key="3">
    <source>
        <dbReference type="ARBA" id="ARBA00023085"/>
    </source>
</evidence>
<evidence type="ECO:0000313" key="5">
    <source>
        <dbReference type="EMBL" id="KAI9184808.1"/>
    </source>
</evidence>
<evidence type="ECO:0000256" key="1">
    <source>
        <dbReference type="ARBA" id="ARBA00005184"/>
    </source>
</evidence>
<dbReference type="InterPro" id="IPR011050">
    <property type="entry name" value="Pectin_lyase_fold/virulence"/>
</dbReference>
<reference evidence="5" key="1">
    <citation type="journal article" date="2022" name="Plant J.">
        <title>Strategies of tolerance reflected in two North American maple genomes.</title>
        <authorList>
            <person name="McEvoy S.L."/>
            <person name="Sezen U.U."/>
            <person name="Trouern-Trend A."/>
            <person name="McMahon S.M."/>
            <person name="Schaberg P.G."/>
            <person name="Yang J."/>
            <person name="Wegrzyn J.L."/>
            <person name="Swenson N.G."/>
        </authorList>
    </citation>
    <scope>NUCLEOTIDE SEQUENCE</scope>
    <source>
        <strain evidence="5">91603</strain>
    </source>
</reference>
<dbReference type="Gene3D" id="2.160.20.10">
    <property type="entry name" value="Single-stranded right-handed beta-helix, Pectin lyase-like"/>
    <property type="match status" value="2"/>
</dbReference>
<accession>A0AAD5J2M0</accession>